<feature type="compositionally biased region" description="Basic and acidic residues" evidence="6">
    <location>
        <begin position="916"/>
        <end position="929"/>
    </location>
</feature>
<evidence type="ECO:0008006" key="9">
    <source>
        <dbReference type="Google" id="ProtNLM"/>
    </source>
</evidence>
<feature type="region of interest" description="Disordered" evidence="6">
    <location>
        <begin position="597"/>
        <end position="699"/>
    </location>
</feature>
<dbReference type="PRINTS" id="PR00301">
    <property type="entry name" value="HEATSHOCK70"/>
</dbReference>
<dbReference type="GO" id="GO:0140662">
    <property type="term" value="F:ATP-dependent protein folding chaperone"/>
    <property type="evidence" value="ECO:0007669"/>
    <property type="project" value="InterPro"/>
</dbReference>
<dbReference type="Gene3D" id="3.90.640.10">
    <property type="entry name" value="Actin, Chain A, domain 4"/>
    <property type="match status" value="1"/>
</dbReference>
<evidence type="ECO:0000256" key="5">
    <source>
        <dbReference type="ARBA" id="ARBA00061090"/>
    </source>
</evidence>
<dbReference type="GO" id="GO:0005524">
    <property type="term" value="F:ATP binding"/>
    <property type="evidence" value="ECO:0007669"/>
    <property type="project" value="UniProtKB-KW"/>
</dbReference>
<feature type="signal peptide" evidence="7">
    <location>
        <begin position="1"/>
        <end position="28"/>
    </location>
</feature>
<evidence type="ECO:0000256" key="7">
    <source>
        <dbReference type="SAM" id="SignalP"/>
    </source>
</evidence>
<proteinExistence type="inferred from homology"/>
<feature type="compositionally biased region" description="Basic residues" evidence="6">
    <location>
        <begin position="672"/>
        <end position="681"/>
    </location>
</feature>
<evidence type="ECO:0000256" key="2">
    <source>
        <dbReference type="ARBA" id="ARBA00022824"/>
    </source>
</evidence>
<feature type="compositionally biased region" description="Low complexity" evidence="6">
    <location>
        <begin position="450"/>
        <end position="469"/>
    </location>
</feature>
<evidence type="ECO:0000313" key="8">
    <source>
        <dbReference type="EMBL" id="CAD9199062.1"/>
    </source>
</evidence>
<dbReference type="InterPro" id="IPR029048">
    <property type="entry name" value="HSP70_C_sf"/>
</dbReference>
<name>A0A7S1SHN8_9CHLO</name>
<reference evidence="8" key="1">
    <citation type="submission" date="2021-01" db="EMBL/GenBank/DDBJ databases">
        <authorList>
            <person name="Corre E."/>
            <person name="Pelletier E."/>
            <person name="Niang G."/>
            <person name="Scheremetjew M."/>
            <person name="Finn R."/>
            <person name="Kale V."/>
            <person name="Holt S."/>
            <person name="Cochrane G."/>
            <person name="Meng A."/>
            <person name="Brown T."/>
            <person name="Cohen L."/>
        </authorList>
    </citation>
    <scope>NUCLEOTIDE SEQUENCE</scope>
    <source>
        <strain evidence="8">PLY429</strain>
    </source>
</reference>
<keyword evidence="3" id="KW-0067">ATP-binding</keyword>
<comment type="similarity">
    <text evidence="5">Belongs to the heat shock protein 70 (TC 1.A.33) family. HSP110/SSE subfamily.</text>
</comment>
<dbReference type="CDD" id="cd10230">
    <property type="entry name" value="ASKHA_NBD_HSP70_HYOU1"/>
    <property type="match status" value="1"/>
</dbReference>
<feature type="region of interest" description="Disordered" evidence="6">
    <location>
        <begin position="906"/>
        <end position="995"/>
    </location>
</feature>
<dbReference type="AlphaFoldDB" id="A0A7S1SHN8"/>
<dbReference type="Pfam" id="PF00012">
    <property type="entry name" value="HSP70"/>
    <property type="match status" value="1"/>
</dbReference>
<dbReference type="PANTHER" id="PTHR45639:SF3">
    <property type="entry name" value="HYPOXIA UP-REGULATED PROTEIN 1"/>
    <property type="match status" value="1"/>
</dbReference>
<organism evidence="8">
    <name type="scientific">Tetraselmis chuii</name>
    <dbReference type="NCBI Taxonomy" id="63592"/>
    <lineage>
        <taxon>Eukaryota</taxon>
        <taxon>Viridiplantae</taxon>
        <taxon>Chlorophyta</taxon>
        <taxon>core chlorophytes</taxon>
        <taxon>Chlorodendrophyceae</taxon>
        <taxon>Chlorodendrales</taxon>
        <taxon>Chlorodendraceae</taxon>
        <taxon>Tetraselmis</taxon>
    </lineage>
</organism>
<keyword evidence="4" id="KW-0143">Chaperone</keyword>
<dbReference type="Gene3D" id="3.30.420.40">
    <property type="match status" value="2"/>
</dbReference>
<keyword evidence="2" id="KW-0256">Endoplasmic reticulum</keyword>
<evidence type="ECO:0000256" key="6">
    <source>
        <dbReference type="SAM" id="MobiDB-lite"/>
    </source>
</evidence>
<feature type="compositionally biased region" description="Acidic residues" evidence="6">
    <location>
        <begin position="950"/>
        <end position="968"/>
    </location>
</feature>
<feature type="compositionally biased region" description="Basic and acidic residues" evidence="6">
    <location>
        <begin position="597"/>
        <end position="628"/>
    </location>
</feature>
<feature type="chain" id="PRO_5030756415" description="Peptidylprolyl isomerase" evidence="7">
    <location>
        <begin position="29"/>
        <end position="995"/>
    </location>
</feature>
<dbReference type="SUPFAM" id="SSF53067">
    <property type="entry name" value="Actin-like ATPase domain"/>
    <property type="match status" value="2"/>
</dbReference>
<evidence type="ECO:0000256" key="1">
    <source>
        <dbReference type="ARBA" id="ARBA00022741"/>
    </source>
</evidence>
<dbReference type="Gene3D" id="1.20.1270.10">
    <property type="match status" value="1"/>
</dbReference>
<protein>
    <recommendedName>
        <fullName evidence="9">Peptidylprolyl isomerase</fullName>
    </recommendedName>
</protein>
<dbReference type="FunFam" id="3.90.640.10:FF:000004">
    <property type="entry name" value="Heat shock 70 kDa protein 4"/>
    <property type="match status" value="1"/>
</dbReference>
<feature type="compositionally biased region" description="Basic and acidic residues" evidence="6">
    <location>
        <begin position="682"/>
        <end position="694"/>
    </location>
</feature>
<dbReference type="Gene3D" id="2.60.34.10">
    <property type="entry name" value="Substrate Binding Domain Of DNAk, Chain A, domain 1"/>
    <property type="match status" value="1"/>
</dbReference>
<evidence type="ECO:0000256" key="4">
    <source>
        <dbReference type="ARBA" id="ARBA00023186"/>
    </source>
</evidence>
<dbReference type="PANTHER" id="PTHR45639">
    <property type="entry name" value="HSC70CB, ISOFORM G-RELATED"/>
    <property type="match status" value="1"/>
</dbReference>
<feature type="compositionally biased region" description="Basic and acidic residues" evidence="6">
    <location>
        <begin position="636"/>
        <end position="671"/>
    </location>
</feature>
<keyword evidence="7" id="KW-0732">Signal</keyword>
<dbReference type="InterPro" id="IPR043129">
    <property type="entry name" value="ATPase_NBD"/>
</dbReference>
<dbReference type="SUPFAM" id="SSF100934">
    <property type="entry name" value="Heat shock protein 70kD (HSP70), C-terminal subdomain"/>
    <property type="match status" value="1"/>
</dbReference>
<feature type="compositionally biased region" description="Acidic residues" evidence="6">
    <location>
        <begin position="976"/>
        <end position="995"/>
    </location>
</feature>
<evidence type="ECO:0000256" key="3">
    <source>
        <dbReference type="ARBA" id="ARBA00022840"/>
    </source>
</evidence>
<dbReference type="FunFam" id="1.20.1270.10:FF:000002">
    <property type="entry name" value="Heat shock 70 kDa protein 4"/>
    <property type="match status" value="1"/>
</dbReference>
<dbReference type="GO" id="GO:0030968">
    <property type="term" value="P:endoplasmic reticulum unfolded protein response"/>
    <property type="evidence" value="ECO:0007669"/>
    <property type="project" value="TreeGrafter"/>
</dbReference>
<dbReference type="EMBL" id="HBGG01002477">
    <property type="protein sequence ID" value="CAD9199062.1"/>
    <property type="molecule type" value="Transcribed_RNA"/>
</dbReference>
<dbReference type="InterPro" id="IPR013126">
    <property type="entry name" value="Hsp_70_fam"/>
</dbReference>
<dbReference type="GO" id="GO:0034663">
    <property type="term" value="C:endoplasmic reticulum chaperone complex"/>
    <property type="evidence" value="ECO:0007669"/>
    <property type="project" value="TreeGrafter"/>
</dbReference>
<gene>
    <name evidence="8" type="ORF">TCHU04912_LOCUS1295</name>
</gene>
<feature type="region of interest" description="Disordered" evidence="6">
    <location>
        <begin position="450"/>
        <end position="482"/>
    </location>
</feature>
<dbReference type="InterPro" id="IPR029047">
    <property type="entry name" value="HSP70_peptide-bd_sf"/>
</dbReference>
<accession>A0A7S1SHN8</accession>
<sequence>MAEGWRRPGARAALLNCLLLLSAAGVAGRLMAVDFGSENIRVSLVNSNRRPIQVEVVSNEISKRKTSALVGFVNGERLLGEQAAAMDGRYRNSIFARARDMLGRSASDPALKQMLKENYLPFEVVDDPSTGTVRLVVGPEESYTAEELVASIFHYAHKISQEQFGGTFQDCVVVIPPFMGMQQRQAIMDAAAIAGLNVISLIHSHAGGALQYGIERDFSNKTELVVFYDMGAGSVEVSLAKFSSVNKAKKFQQFEILDVAWDNTLGGSSLDVLLMEHFATEFEEKHGLSIREHPKVMSKLRKAVKKTKEVLSANKGAPIYSEELHEGIDFSSSISRDTFEGLAADFFVRAAVPLLAILERNNLTANDVSDIEMLGGGVRVPKLQESLTEALNGRQLSRHFTDPDEAVVIGSGLYAANTSSTFRLRPFGMVDCAPFALKLDIATEGKAVATTEPAAEGVEAPAPAAVEEATTADEEEVKEAESAATTKTVGLLPFRKKLPVKRAVKLGRLLGDTANLTLSYDAESTPLPPGVSDPKLGTFFISGIEQSTKKYNKTGKVTVHFVVGPAGMVTVEKAESVLEVVEYVEVLVPVKEEPKIEKEGAGKEDGAAGEGTKDETAGEGGSDEKRDSTDEDEEAKGEKGKGEEKSGGGEEDGGEGKEEGEGAQDEGEKGGSKKKVKKKGAKKEEKAKPKMEKVKKQKKRTVRIPLKVKTVMGYGLSEEALKASRALLTSIYEKDEIKRTTEAAKNELEGFIIDMSSAASDEEFESVSTEAVREKLSADLMALEDWLYEEGENEVAATYRAKLEELHAVVDPILLRVKELTARPEAVETVAESLAAKTEIVKGWAESKPWINGTERDALLETFTGLAEWAAARVKEQEAKEAQEEPAFYSSELLERLEGVEKAFRKLQDKKKPKPPKVEKIETPSKEENATAAEGEEDAGNGQETGEGGDGGDGEEGGEGEGEGEGEGWEAAAEGESPEEEGGSSEGEDGEHDEL</sequence>
<keyword evidence="1" id="KW-0547">Nucleotide-binding</keyword>